<keyword evidence="3 5" id="KW-1133">Transmembrane helix</keyword>
<proteinExistence type="predicted"/>
<gene>
    <name evidence="6" type="ORF">J2W94_000034</name>
</gene>
<dbReference type="Gene3D" id="1.20.120.1630">
    <property type="match status" value="1"/>
</dbReference>
<organism evidence="6 7">
    <name type="scientific">Pseudoxanthomonas sacheonensis</name>
    <dbReference type="NCBI Taxonomy" id="443615"/>
    <lineage>
        <taxon>Bacteria</taxon>
        <taxon>Pseudomonadati</taxon>
        <taxon>Pseudomonadota</taxon>
        <taxon>Gammaproteobacteria</taxon>
        <taxon>Lysobacterales</taxon>
        <taxon>Lysobacteraceae</taxon>
        <taxon>Pseudoxanthomonas</taxon>
    </lineage>
</organism>
<dbReference type="EMBL" id="JAVDTT010000001">
    <property type="protein sequence ID" value="MDR6839770.1"/>
    <property type="molecule type" value="Genomic_DNA"/>
</dbReference>
<dbReference type="RefSeq" id="WP_310089579.1">
    <property type="nucleotide sequence ID" value="NZ_JAVDTT010000001.1"/>
</dbReference>
<keyword evidence="7" id="KW-1185">Reference proteome</keyword>
<protein>
    <submittedName>
        <fullName evidence="6">Protein-S-isoprenylcysteine O-methyltransferase Ste14</fullName>
    </submittedName>
</protein>
<name>A0ABU1RLY0_9GAMM</name>
<sequence length="154" mass="17335">MASMLTPIFMRAVIAFLAPPGVVAFLVPAAWIRLSRQTLSWPFGLLMAALGISGLLWCVRDFYVSGKGTLAPWAPRQELVVVGLYRYSRNPMYVSVVLILLGWAISFRSAGLLVYALAVALAFHLRVILGEEPWLARVHGSAWQQYSRRVRRWF</sequence>
<reference evidence="6 7" key="1">
    <citation type="submission" date="2023-07" db="EMBL/GenBank/DDBJ databases">
        <title>Sorghum-associated microbial communities from plants grown in Nebraska, USA.</title>
        <authorList>
            <person name="Schachtman D."/>
        </authorList>
    </citation>
    <scope>NUCLEOTIDE SEQUENCE [LARGE SCALE GENOMIC DNA]</scope>
    <source>
        <strain evidence="6 7">BE107</strain>
    </source>
</reference>
<evidence type="ECO:0000256" key="4">
    <source>
        <dbReference type="ARBA" id="ARBA00023136"/>
    </source>
</evidence>
<feature type="transmembrane region" description="Helical" evidence="5">
    <location>
        <begin position="12"/>
        <end position="33"/>
    </location>
</feature>
<dbReference type="Proteomes" id="UP001254759">
    <property type="component" value="Unassembled WGS sequence"/>
</dbReference>
<evidence type="ECO:0000256" key="1">
    <source>
        <dbReference type="ARBA" id="ARBA00004127"/>
    </source>
</evidence>
<keyword evidence="4 5" id="KW-0472">Membrane</keyword>
<feature type="transmembrane region" description="Helical" evidence="5">
    <location>
        <begin position="39"/>
        <end position="59"/>
    </location>
</feature>
<evidence type="ECO:0000256" key="3">
    <source>
        <dbReference type="ARBA" id="ARBA00022989"/>
    </source>
</evidence>
<comment type="subcellular location">
    <subcellularLocation>
        <location evidence="1">Endomembrane system</location>
        <topology evidence="1">Multi-pass membrane protein</topology>
    </subcellularLocation>
</comment>
<evidence type="ECO:0000313" key="7">
    <source>
        <dbReference type="Proteomes" id="UP001254759"/>
    </source>
</evidence>
<evidence type="ECO:0000313" key="6">
    <source>
        <dbReference type="EMBL" id="MDR6839770.1"/>
    </source>
</evidence>
<accession>A0ABU1RLY0</accession>
<dbReference type="InterPro" id="IPR007318">
    <property type="entry name" value="Phopholipid_MeTrfase"/>
</dbReference>
<comment type="caution">
    <text evidence="6">The sequence shown here is derived from an EMBL/GenBank/DDBJ whole genome shotgun (WGS) entry which is preliminary data.</text>
</comment>
<dbReference type="Pfam" id="PF04191">
    <property type="entry name" value="PEMT"/>
    <property type="match status" value="1"/>
</dbReference>
<evidence type="ECO:0000256" key="2">
    <source>
        <dbReference type="ARBA" id="ARBA00022692"/>
    </source>
</evidence>
<evidence type="ECO:0000256" key="5">
    <source>
        <dbReference type="SAM" id="Phobius"/>
    </source>
</evidence>
<keyword evidence="2 5" id="KW-0812">Transmembrane</keyword>